<dbReference type="CTD" id="9827279"/>
<feature type="region of interest" description="Disordered" evidence="1">
    <location>
        <begin position="176"/>
        <end position="197"/>
    </location>
</feature>
<name>E3N7V5_CAERE</name>
<evidence type="ECO:0000256" key="1">
    <source>
        <dbReference type="SAM" id="MobiDB-lite"/>
    </source>
</evidence>
<organism evidence="3">
    <name type="scientific">Caenorhabditis remanei</name>
    <name type="common">Caenorhabditis vulgaris</name>
    <dbReference type="NCBI Taxonomy" id="31234"/>
    <lineage>
        <taxon>Eukaryota</taxon>
        <taxon>Metazoa</taxon>
        <taxon>Ecdysozoa</taxon>
        <taxon>Nematoda</taxon>
        <taxon>Chromadorea</taxon>
        <taxon>Rhabditida</taxon>
        <taxon>Rhabditina</taxon>
        <taxon>Rhabditomorpha</taxon>
        <taxon>Rhabditoidea</taxon>
        <taxon>Rhabditidae</taxon>
        <taxon>Peloderinae</taxon>
        <taxon>Caenorhabditis</taxon>
    </lineage>
</organism>
<evidence type="ECO:0000313" key="3">
    <source>
        <dbReference type="Proteomes" id="UP000008281"/>
    </source>
</evidence>
<dbReference type="InParanoid" id="E3N7V5"/>
<dbReference type="AlphaFoldDB" id="E3N7V5"/>
<dbReference type="KEGG" id="crq:GCK72_022637"/>
<dbReference type="GeneID" id="9827279"/>
<dbReference type="RefSeq" id="XP_003095494.2">
    <property type="nucleotide sequence ID" value="XM_003095446.2"/>
</dbReference>
<gene>
    <name evidence="2" type="ORF">CRE_16993</name>
</gene>
<dbReference type="EMBL" id="DS268552">
    <property type="protein sequence ID" value="EFO89198.1"/>
    <property type="molecule type" value="Genomic_DNA"/>
</dbReference>
<dbReference type="Proteomes" id="UP000008281">
    <property type="component" value="Unassembled WGS sequence"/>
</dbReference>
<accession>E3N7V5</accession>
<keyword evidence="3" id="KW-1185">Reference proteome</keyword>
<dbReference type="HOGENOM" id="CLU_1385338_0_0_1"/>
<sequence>MEPNEHCICISVKFHVNDIRNQLGLVKMSVGGTVYAHRYRYVYIEGEADLIARARLELDEMCLQRLEHKYNEEKGNAEHLVNYIHHIPEEVAEKMRFQRVFNEAMRRVKRCGVQIDHQRNPHTDKDNPPVEIRGRANRIREGKRCLDNCIEELASRNPRVRKWRFLGTSFPELSEKEELTSTGFERYPVPKSSSRME</sequence>
<reference evidence="2" key="1">
    <citation type="submission" date="2007-07" db="EMBL/GenBank/DDBJ databases">
        <title>PCAP assembly of the Caenorhabditis remanei genome.</title>
        <authorList>
            <consortium name="The Caenorhabditis remanei Sequencing Consortium"/>
            <person name="Wilson R.K."/>
        </authorList>
    </citation>
    <scope>NUCLEOTIDE SEQUENCE [LARGE SCALE GENOMIC DNA]</scope>
    <source>
        <strain evidence="2">PB4641</strain>
    </source>
</reference>
<protein>
    <submittedName>
        <fullName evidence="2">Uncharacterized protein</fullName>
    </submittedName>
</protein>
<proteinExistence type="predicted"/>
<evidence type="ECO:0000313" key="2">
    <source>
        <dbReference type="EMBL" id="EFO89198.1"/>
    </source>
</evidence>